<evidence type="ECO:0000259" key="5">
    <source>
        <dbReference type="Pfam" id="PF00732"/>
    </source>
</evidence>
<dbReference type="PANTHER" id="PTHR11552">
    <property type="entry name" value="GLUCOSE-METHANOL-CHOLINE GMC OXIDOREDUCTASE"/>
    <property type="match status" value="1"/>
</dbReference>
<evidence type="ECO:0000256" key="3">
    <source>
        <dbReference type="ARBA" id="ARBA00022630"/>
    </source>
</evidence>
<dbReference type="InterPro" id="IPR012132">
    <property type="entry name" value="GMC_OxRdtase"/>
</dbReference>
<dbReference type="PIRSF" id="PIRSF000137">
    <property type="entry name" value="Alcohol_oxidase"/>
    <property type="match status" value="1"/>
</dbReference>
<comment type="similarity">
    <text evidence="2">Belongs to the GMC oxidoreductase family.</text>
</comment>
<dbReference type="GO" id="GO:0050660">
    <property type="term" value="F:flavin adenine dinucleotide binding"/>
    <property type="evidence" value="ECO:0007669"/>
    <property type="project" value="InterPro"/>
</dbReference>
<dbReference type="Pfam" id="PF00732">
    <property type="entry name" value="GMC_oxred_N"/>
    <property type="match status" value="1"/>
</dbReference>
<dbReference type="GO" id="GO:0008812">
    <property type="term" value="F:choline dehydrogenase activity"/>
    <property type="evidence" value="ECO:0007669"/>
    <property type="project" value="TreeGrafter"/>
</dbReference>
<gene>
    <name evidence="7" type="ORF">Edafosvirus40_7</name>
</gene>
<dbReference type="InterPro" id="IPR000172">
    <property type="entry name" value="GMC_OxRdtase_N"/>
</dbReference>
<evidence type="ECO:0000256" key="2">
    <source>
        <dbReference type="ARBA" id="ARBA00010790"/>
    </source>
</evidence>
<evidence type="ECO:0000256" key="4">
    <source>
        <dbReference type="ARBA" id="ARBA00022827"/>
    </source>
</evidence>
<dbReference type="InterPro" id="IPR036188">
    <property type="entry name" value="FAD/NAD-bd_sf"/>
</dbReference>
<sequence length="519" mass="57878">MQNLDYKLKYIKYKQKYENLLTQSGGLKEYDYIICGGGTAGCVLAEKLSKNSNKTILLLEAGPIFKSDKFPKELTDPTIIGSEHYDWNYSAIPTFHIDRKIEIPRAKTLAGCSAHNGTVTLRATAHDLDKRWSKHIDGWKFNDVLPYYKLLENTNYGSKEWHGKTGPLSIRQDNINNLTIPCQAFMQSAINNGFDFITDFNNGKQNGVGMAPRNVLNNIRQNTAIAYLTNKVRKRSNLEIKGHSEIDKVIFSNKQAIGVQLVNKKIIYGKNIILCAGVYGSPAILSRSGIAPKSELMNLNIEQVIDLPVGKILYDQPAYYMEYKLKSNIKNNDNISTIGATLWTNSINVTKEELDIHIIAFNPDDNDSTIGIALVLMHPESVGSLKLKNKNPKSAPIIDINMLSNPIDRNKLVQAIRLVRKIVETEPLNNLIEKEITPGIDKKTNKELENEILKEADSFAHGCCTLPMGSVVDQNGKVYGIDNLRVVDASIFPLPISAPPNLTVIMVAEKIANHIVTSE</sequence>
<dbReference type="GO" id="GO:0019285">
    <property type="term" value="P:glycine betaine biosynthetic process from choline"/>
    <property type="evidence" value="ECO:0007669"/>
    <property type="project" value="TreeGrafter"/>
</dbReference>
<dbReference type="SUPFAM" id="SSF51905">
    <property type="entry name" value="FAD/NAD(P)-binding domain"/>
    <property type="match status" value="1"/>
</dbReference>
<comment type="cofactor">
    <cofactor evidence="1">
        <name>FAD</name>
        <dbReference type="ChEBI" id="CHEBI:57692"/>
    </cofactor>
</comment>
<feature type="domain" description="Glucose-methanol-choline oxidoreductase N-terminal" evidence="5">
    <location>
        <begin position="30"/>
        <end position="317"/>
    </location>
</feature>
<dbReference type="Gene3D" id="3.30.410.40">
    <property type="match status" value="1"/>
</dbReference>
<evidence type="ECO:0000259" key="6">
    <source>
        <dbReference type="Pfam" id="PF05199"/>
    </source>
</evidence>
<feature type="domain" description="Glucose-methanol-choline oxidoreductase C-terminal" evidence="6">
    <location>
        <begin position="379"/>
        <end position="508"/>
    </location>
</feature>
<keyword evidence="3" id="KW-0285">Flavoprotein</keyword>
<dbReference type="Pfam" id="PF05199">
    <property type="entry name" value="GMC_oxred_C"/>
    <property type="match status" value="1"/>
</dbReference>
<evidence type="ECO:0000256" key="1">
    <source>
        <dbReference type="ARBA" id="ARBA00001974"/>
    </source>
</evidence>
<dbReference type="InterPro" id="IPR007867">
    <property type="entry name" value="GMC_OxRtase_C"/>
</dbReference>
<dbReference type="Gene3D" id="3.50.50.60">
    <property type="entry name" value="FAD/NAD(P)-binding domain"/>
    <property type="match status" value="1"/>
</dbReference>
<evidence type="ECO:0000313" key="7">
    <source>
        <dbReference type="EMBL" id="AYV78862.1"/>
    </source>
</evidence>
<dbReference type="SUPFAM" id="SSF54373">
    <property type="entry name" value="FAD-linked reductases, C-terminal domain"/>
    <property type="match status" value="1"/>
</dbReference>
<dbReference type="PANTHER" id="PTHR11552:SF147">
    <property type="entry name" value="CHOLINE DEHYDROGENASE, MITOCHONDRIAL"/>
    <property type="match status" value="1"/>
</dbReference>
<dbReference type="EMBL" id="MK072105">
    <property type="protein sequence ID" value="AYV78862.1"/>
    <property type="molecule type" value="Genomic_DNA"/>
</dbReference>
<organism evidence="7">
    <name type="scientific">Edafosvirus sp</name>
    <dbReference type="NCBI Taxonomy" id="2487765"/>
    <lineage>
        <taxon>Viruses</taxon>
        <taxon>Varidnaviria</taxon>
        <taxon>Bamfordvirae</taxon>
        <taxon>Nucleocytoviricota</taxon>
        <taxon>Megaviricetes</taxon>
        <taxon>Imitervirales</taxon>
        <taxon>Mimiviridae</taxon>
        <taxon>Klosneuvirinae</taxon>
    </lineage>
</organism>
<dbReference type="GO" id="GO:0016020">
    <property type="term" value="C:membrane"/>
    <property type="evidence" value="ECO:0007669"/>
    <property type="project" value="TreeGrafter"/>
</dbReference>
<protein>
    <submittedName>
        <fullName evidence="7">Dehydrogenase</fullName>
    </submittedName>
</protein>
<keyword evidence="4" id="KW-0274">FAD</keyword>
<name>A0A3G4ZVD7_9VIRU</name>
<proteinExistence type="inferred from homology"/>
<reference evidence="7" key="1">
    <citation type="submission" date="2018-10" db="EMBL/GenBank/DDBJ databases">
        <title>Hidden diversity of soil giant viruses.</title>
        <authorList>
            <person name="Schulz F."/>
            <person name="Alteio L."/>
            <person name="Goudeau D."/>
            <person name="Ryan E.M."/>
            <person name="Malmstrom R.R."/>
            <person name="Blanchard J."/>
            <person name="Woyke T."/>
        </authorList>
    </citation>
    <scope>NUCLEOTIDE SEQUENCE</scope>
    <source>
        <strain evidence="7">EDV1</strain>
    </source>
</reference>
<accession>A0A3G4ZVD7</accession>